<evidence type="ECO:0000313" key="7">
    <source>
        <dbReference type="Proteomes" id="UP000251835"/>
    </source>
</evidence>
<proteinExistence type="predicted"/>
<dbReference type="GO" id="GO:0055085">
    <property type="term" value="P:transmembrane transport"/>
    <property type="evidence" value="ECO:0007669"/>
    <property type="project" value="InterPro"/>
</dbReference>
<dbReference type="AlphaFoldDB" id="A0A7L4UNG8"/>
<evidence type="ECO:0000256" key="5">
    <source>
        <dbReference type="SAM" id="Phobius"/>
    </source>
</evidence>
<evidence type="ECO:0000256" key="2">
    <source>
        <dbReference type="ARBA" id="ARBA00022692"/>
    </source>
</evidence>
<gene>
    <name evidence="6" type="ORF">C7377_1661</name>
</gene>
<evidence type="ECO:0000256" key="3">
    <source>
        <dbReference type="ARBA" id="ARBA00022989"/>
    </source>
</evidence>
<evidence type="ECO:0000256" key="4">
    <source>
        <dbReference type="ARBA" id="ARBA00023136"/>
    </source>
</evidence>
<dbReference type="OrthoDB" id="9786183at2"/>
<dbReference type="EMBL" id="QENZ01000005">
    <property type="protein sequence ID" value="PVX50015.1"/>
    <property type="molecule type" value="Genomic_DNA"/>
</dbReference>
<reference evidence="6 7" key="1">
    <citation type="submission" date="2018-05" db="EMBL/GenBank/DDBJ databases">
        <title>Genomic Encyclopedia of Type Strains, Phase IV (KMG-IV): sequencing the most valuable type-strain genomes for metagenomic binning, comparative biology and taxonomic classification.</title>
        <authorList>
            <person name="Goeker M."/>
        </authorList>
    </citation>
    <scope>NUCLEOTIDE SEQUENCE [LARGE SCALE GENOMIC DNA]</scope>
    <source>
        <strain evidence="6 7">DSM 28579</strain>
    </source>
</reference>
<name>A0A7L4UNG8_BALHA</name>
<comment type="caution">
    <text evidence="6">The sequence shown here is derived from an EMBL/GenBank/DDBJ whole genome shotgun (WGS) entry which is preliminary data.</text>
</comment>
<dbReference type="Proteomes" id="UP000251835">
    <property type="component" value="Unassembled WGS sequence"/>
</dbReference>
<organism evidence="6 7">
    <name type="scientific">Balneicella halophila</name>
    <dbReference type="NCBI Taxonomy" id="1537566"/>
    <lineage>
        <taxon>Bacteria</taxon>
        <taxon>Pseudomonadati</taxon>
        <taxon>Bacteroidota</taxon>
        <taxon>Bacteroidia</taxon>
        <taxon>Bacteroidales</taxon>
        <taxon>Balneicellaceae</taxon>
        <taxon>Balneicella</taxon>
    </lineage>
</organism>
<keyword evidence="4 5" id="KW-0472">Membrane</keyword>
<accession>A0A7L4UNG8</accession>
<sequence length="70" mass="7999">MSSIYLIFICLLAGYLLKKFKVVNVDAFKTLNSLVIYFALPALTLYFIPKIELTSELLFPILMPWVNIGL</sequence>
<keyword evidence="7" id="KW-1185">Reference proteome</keyword>
<evidence type="ECO:0000256" key="1">
    <source>
        <dbReference type="ARBA" id="ARBA00004141"/>
    </source>
</evidence>
<dbReference type="InterPro" id="IPR004776">
    <property type="entry name" value="Mem_transp_PIN-like"/>
</dbReference>
<comment type="subcellular location">
    <subcellularLocation>
        <location evidence="1">Membrane</location>
        <topology evidence="1">Multi-pass membrane protein</topology>
    </subcellularLocation>
</comment>
<keyword evidence="3 5" id="KW-1133">Transmembrane helix</keyword>
<keyword evidence="2 5" id="KW-0812">Transmembrane</keyword>
<protein>
    <submittedName>
        <fullName evidence="6">Auxin efflux family transporter</fullName>
    </submittedName>
</protein>
<evidence type="ECO:0000313" key="6">
    <source>
        <dbReference type="EMBL" id="PVX50015.1"/>
    </source>
</evidence>
<dbReference type="Pfam" id="PF03547">
    <property type="entry name" value="Mem_trans"/>
    <property type="match status" value="1"/>
</dbReference>
<feature type="transmembrane region" description="Helical" evidence="5">
    <location>
        <begin position="31"/>
        <end position="48"/>
    </location>
</feature>
<dbReference type="GO" id="GO:0016020">
    <property type="term" value="C:membrane"/>
    <property type="evidence" value="ECO:0007669"/>
    <property type="project" value="UniProtKB-SubCell"/>
</dbReference>